<accession>A0AAW1SPP2</accession>
<evidence type="ECO:0000256" key="4">
    <source>
        <dbReference type="ARBA" id="ARBA00023098"/>
    </source>
</evidence>
<evidence type="ECO:0000256" key="1">
    <source>
        <dbReference type="ARBA" id="ARBA00006432"/>
    </source>
</evidence>
<dbReference type="Pfam" id="PF13193">
    <property type="entry name" value="AMP-binding_C"/>
    <property type="match status" value="1"/>
</dbReference>
<dbReference type="InterPro" id="IPR042099">
    <property type="entry name" value="ANL_N_sf"/>
</dbReference>
<dbReference type="Proteomes" id="UP001485043">
    <property type="component" value="Unassembled WGS sequence"/>
</dbReference>
<evidence type="ECO:0000313" key="7">
    <source>
        <dbReference type="EMBL" id="KAK9853358.1"/>
    </source>
</evidence>
<dbReference type="InterPro" id="IPR000873">
    <property type="entry name" value="AMP-dep_synth/lig_dom"/>
</dbReference>
<keyword evidence="2" id="KW-0436">Ligase</keyword>
<evidence type="ECO:0000256" key="2">
    <source>
        <dbReference type="ARBA" id="ARBA00022598"/>
    </source>
</evidence>
<dbReference type="InterPro" id="IPR045851">
    <property type="entry name" value="AMP-bd_C_sf"/>
</dbReference>
<name>A0AAW1SPP2_9CHLO</name>
<feature type="domain" description="AMP-binding enzyme C-terminal" evidence="6">
    <location>
        <begin position="397"/>
        <end position="471"/>
    </location>
</feature>
<reference evidence="7 8" key="1">
    <citation type="journal article" date="2024" name="Nat. Commun.">
        <title>Phylogenomics reveals the evolutionary origins of lichenization in chlorophyte algae.</title>
        <authorList>
            <person name="Puginier C."/>
            <person name="Libourel C."/>
            <person name="Otte J."/>
            <person name="Skaloud P."/>
            <person name="Haon M."/>
            <person name="Grisel S."/>
            <person name="Petersen M."/>
            <person name="Berrin J.G."/>
            <person name="Delaux P.M."/>
            <person name="Dal Grande F."/>
            <person name="Keller J."/>
        </authorList>
    </citation>
    <scope>NUCLEOTIDE SEQUENCE [LARGE SCALE GENOMIC DNA]</scope>
    <source>
        <strain evidence="7 8">SAG 2523</strain>
    </source>
</reference>
<evidence type="ECO:0000259" key="5">
    <source>
        <dbReference type="Pfam" id="PF00501"/>
    </source>
</evidence>
<organism evidence="7 8">
    <name type="scientific">Apatococcus fuscideae</name>
    <dbReference type="NCBI Taxonomy" id="2026836"/>
    <lineage>
        <taxon>Eukaryota</taxon>
        <taxon>Viridiplantae</taxon>
        <taxon>Chlorophyta</taxon>
        <taxon>core chlorophytes</taxon>
        <taxon>Trebouxiophyceae</taxon>
        <taxon>Chlorellales</taxon>
        <taxon>Chlorellaceae</taxon>
        <taxon>Apatococcus</taxon>
    </lineage>
</organism>
<dbReference type="Gene3D" id="3.30.300.30">
    <property type="match status" value="1"/>
</dbReference>
<gene>
    <name evidence="7" type="ORF">WJX84_008299</name>
</gene>
<dbReference type="Pfam" id="PF00501">
    <property type="entry name" value="AMP-binding"/>
    <property type="match status" value="1"/>
</dbReference>
<dbReference type="InterPro" id="IPR020845">
    <property type="entry name" value="AMP-binding_CS"/>
</dbReference>
<dbReference type="NCBIfam" id="NF004837">
    <property type="entry name" value="PRK06187.1"/>
    <property type="match status" value="1"/>
</dbReference>
<dbReference type="InterPro" id="IPR025110">
    <property type="entry name" value="AMP-bd_C"/>
</dbReference>
<dbReference type="EMBL" id="JALJOV010001150">
    <property type="protein sequence ID" value="KAK9853358.1"/>
    <property type="molecule type" value="Genomic_DNA"/>
</dbReference>
<comment type="similarity">
    <text evidence="1">Belongs to the ATP-dependent AMP-binding enzyme family.</text>
</comment>
<dbReference type="GO" id="GO:0016874">
    <property type="term" value="F:ligase activity"/>
    <property type="evidence" value="ECO:0007669"/>
    <property type="project" value="UniProtKB-KW"/>
</dbReference>
<keyword evidence="8" id="KW-1185">Reference proteome</keyword>
<dbReference type="GO" id="GO:0006631">
    <property type="term" value="P:fatty acid metabolic process"/>
    <property type="evidence" value="ECO:0007669"/>
    <property type="project" value="UniProtKB-KW"/>
</dbReference>
<sequence>MRDLGVRYQQRVGTIMWNTTRHLEAWYGIAGLGAVCHTINPRLHGKDIIFMADHAEDQVIIFDLTFLKLVESLAPKLSGVKAFILATDRQHMPQETSIPNLLCYEELLNRQRRNQPFHWAVRDETAACGMCYTSGTTGQPKGVMYTHRSNWIAATTLLSPDGASLSASSQLLLIVPMFHANGWCLPYACTAAGAGLVLPGPSLDGASVYDLLERQKCTITAAVPTVWLALLQHLQDHDVRLSTLKISVIGGSAAPLSMIKAIQDDYGIEVRHLWGMTETSPIATYNTPKGRMLPMSAEEDMSFRLKQGWPHFCNDLRVVDEEGHELPRNGQAQGALQIRGHNIVQQYHKLAEGGADANGWFDTGDIATLDAWGYMQITDRSKDVIKSGGEWISSVIVENTAVASPEVFEAAVIGIPHKKWVERPLLIVVAAAGQSPTQDSILRFLKGKIATWWMPDEVVFLKELPHTASGKISKLDLRKQLESKQIQVSKM</sequence>
<dbReference type="PANTHER" id="PTHR43859">
    <property type="entry name" value="ACYL-ACTIVATING ENZYME"/>
    <property type="match status" value="1"/>
</dbReference>
<dbReference type="FunFam" id="3.30.300.30:FF:000008">
    <property type="entry name" value="2,3-dihydroxybenzoate-AMP ligase"/>
    <property type="match status" value="1"/>
</dbReference>
<evidence type="ECO:0000313" key="8">
    <source>
        <dbReference type="Proteomes" id="UP001485043"/>
    </source>
</evidence>
<evidence type="ECO:0000256" key="3">
    <source>
        <dbReference type="ARBA" id="ARBA00022832"/>
    </source>
</evidence>
<proteinExistence type="inferred from homology"/>
<keyword evidence="3" id="KW-0276">Fatty acid metabolism</keyword>
<feature type="domain" description="AMP-dependent synthetase/ligase" evidence="5">
    <location>
        <begin position="2"/>
        <end position="347"/>
    </location>
</feature>
<dbReference type="SUPFAM" id="SSF56801">
    <property type="entry name" value="Acetyl-CoA synthetase-like"/>
    <property type="match status" value="1"/>
</dbReference>
<comment type="caution">
    <text evidence="7">The sequence shown here is derived from an EMBL/GenBank/DDBJ whole genome shotgun (WGS) entry which is preliminary data.</text>
</comment>
<protein>
    <submittedName>
        <fullName evidence="7">Uncharacterized protein</fullName>
    </submittedName>
</protein>
<dbReference type="AlphaFoldDB" id="A0AAW1SPP2"/>
<evidence type="ECO:0000259" key="6">
    <source>
        <dbReference type="Pfam" id="PF13193"/>
    </source>
</evidence>
<dbReference type="Gene3D" id="3.40.50.12780">
    <property type="entry name" value="N-terminal domain of ligase-like"/>
    <property type="match status" value="1"/>
</dbReference>
<keyword evidence="4" id="KW-0443">Lipid metabolism</keyword>
<dbReference type="PROSITE" id="PS00455">
    <property type="entry name" value="AMP_BINDING"/>
    <property type="match status" value="1"/>
</dbReference>
<dbReference type="PANTHER" id="PTHR43859:SF4">
    <property type="entry name" value="BUTANOATE--COA LIGASE AAE1-RELATED"/>
    <property type="match status" value="1"/>
</dbReference>